<evidence type="ECO:0000313" key="2">
    <source>
        <dbReference type="Proteomes" id="UP000887574"/>
    </source>
</evidence>
<organism evidence="2 3">
    <name type="scientific">Ditylenchus dipsaci</name>
    <dbReference type="NCBI Taxonomy" id="166011"/>
    <lineage>
        <taxon>Eukaryota</taxon>
        <taxon>Metazoa</taxon>
        <taxon>Ecdysozoa</taxon>
        <taxon>Nematoda</taxon>
        <taxon>Chromadorea</taxon>
        <taxon>Rhabditida</taxon>
        <taxon>Tylenchina</taxon>
        <taxon>Tylenchomorpha</taxon>
        <taxon>Sphaerularioidea</taxon>
        <taxon>Anguinidae</taxon>
        <taxon>Anguininae</taxon>
        <taxon>Ditylenchus</taxon>
    </lineage>
</organism>
<protein>
    <submittedName>
        <fullName evidence="3">DDE-1 domain-containing protein</fullName>
    </submittedName>
</protein>
<evidence type="ECO:0000313" key="3">
    <source>
        <dbReference type="WBParaSite" id="jg11066"/>
    </source>
</evidence>
<dbReference type="Proteomes" id="UP000887574">
    <property type="component" value="Unplaced"/>
</dbReference>
<keyword evidence="2" id="KW-1185">Reference proteome</keyword>
<accession>A0A915CP22</accession>
<dbReference type="AlphaFoldDB" id="A0A915CP22"/>
<evidence type="ECO:0000256" key="1">
    <source>
        <dbReference type="SAM" id="MobiDB-lite"/>
    </source>
</evidence>
<feature type="region of interest" description="Disordered" evidence="1">
    <location>
        <begin position="1"/>
        <end position="25"/>
    </location>
</feature>
<sequence length="99" mass="11693">MSDQDRNEDDKKSRERKAYTTDQKSEAVDYAKKYSKISASKMSVYLQWIVEAWDILSKKLITESFKLCGITNSTYGSEDDKIRCFEEEKWVSVKRKKTF</sequence>
<dbReference type="WBParaSite" id="jg11066">
    <property type="protein sequence ID" value="jg11066"/>
    <property type="gene ID" value="jg11066"/>
</dbReference>
<name>A0A915CP22_9BILA</name>
<reference evidence="3" key="1">
    <citation type="submission" date="2022-11" db="UniProtKB">
        <authorList>
            <consortium name="WormBaseParasite"/>
        </authorList>
    </citation>
    <scope>IDENTIFICATION</scope>
</reference>
<proteinExistence type="predicted"/>